<dbReference type="AlphaFoldDB" id="A0A4U7AVG6"/>
<dbReference type="InterPro" id="IPR045222">
    <property type="entry name" value="Rpb4-like"/>
</dbReference>
<evidence type="ECO:0000259" key="5">
    <source>
        <dbReference type="SMART" id="SM00657"/>
    </source>
</evidence>
<keyword evidence="6" id="KW-0804">Transcription</keyword>
<dbReference type="InterPro" id="IPR005574">
    <property type="entry name" value="Rpb4/RPC9"/>
</dbReference>
<evidence type="ECO:0000256" key="2">
    <source>
        <dbReference type="ARBA" id="ARBA00023242"/>
    </source>
</evidence>
<reference evidence="6 7" key="1">
    <citation type="submission" date="2018-02" db="EMBL/GenBank/DDBJ databases">
        <title>Draft genome sequences of Elsinoe sp., causing black scab on jojoba.</title>
        <authorList>
            <person name="Stodart B."/>
            <person name="Jeffress S."/>
            <person name="Ash G."/>
            <person name="Arun Chinnappa K."/>
        </authorList>
    </citation>
    <scope>NUCLEOTIDE SEQUENCE [LARGE SCALE GENOMIC DNA]</scope>
    <source>
        <strain evidence="6 7">Hillstone_2</strain>
    </source>
</reference>
<protein>
    <submittedName>
        <fullName evidence="6">DNA-directed RNA polymerase II subunit rpb4</fullName>
    </submittedName>
</protein>
<evidence type="ECO:0000256" key="3">
    <source>
        <dbReference type="ARBA" id="ARBA00025724"/>
    </source>
</evidence>
<dbReference type="GO" id="GO:0005634">
    <property type="term" value="C:nucleus"/>
    <property type="evidence" value="ECO:0007669"/>
    <property type="project" value="UniProtKB-SubCell"/>
</dbReference>
<organism evidence="6 7">
    <name type="scientific">Elsinoe australis</name>
    <dbReference type="NCBI Taxonomy" id="40998"/>
    <lineage>
        <taxon>Eukaryota</taxon>
        <taxon>Fungi</taxon>
        <taxon>Dikarya</taxon>
        <taxon>Ascomycota</taxon>
        <taxon>Pezizomycotina</taxon>
        <taxon>Dothideomycetes</taxon>
        <taxon>Dothideomycetidae</taxon>
        <taxon>Myriangiales</taxon>
        <taxon>Elsinoaceae</taxon>
        <taxon>Elsinoe</taxon>
    </lineage>
</organism>
<accession>A0A4U7AVG6</accession>
<dbReference type="InterPro" id="IPR010997">
    <property type="entry name" value="HRDC-like_sf"/>
</dbReference>
<feature type="compositionally biased region" description="Polar residues" evidence="4">
    <location>
        <begin position="1"/>
        <end position="14"/>
    </location>
</feature>
<dbReference type="Proteomes" id="UP000308133">
    <property type="component" value="Unassembled WGS sequence"/>
</dbReference>
<dbReference type="Gene3D" id="1.20.1250.40">
    <property type="match status" value="1"/>
</dbReference>
<dbReference type="EMBL" id="PTQR01000086">
    <property type="protein sequence ID" value="TKX20660.1"/>
    <property type="molecule type" value="Genomic_DNA"/>
</dbReference>
<evidence type="ECO:0000256" key="1">
    <source>
        <dbReference type="ARBA" id="ARBA00004123"/>
    </source>
</evidence>
<comment type="similarity">
    <text evidence="3">Belongs to the eukaryotic RPB4 RNA polymerase subunit family.</text>
</comment>
<comment type="subcellular location">
    <subcellularLocation>
        <location evidence="1">Nucleus</location>
    </subcellularLocation>
</comment>
<dbReference type="Pfam" id="PF03874">
    <property type="entry name" value="RNA_pol_Rpb4"/>
    <property type="match status" value="1"/>
</dbReference>
<dbReference type="SUPFAM" id="SSF47819">
    <property type="entry name" value="HRDC-like"/>
    <property type="match status" value="1"/>
</dbReference>
<proteinExistence type="inferred from homology"/>
<dbReference type="SMART" id="SM00657">
    <property type="entry name" value="RPOL4c"/>
    <property type="match status" value="1"/>
</dbReference>
<feature type="domain" description="RNA polymerase Rpb4/RPC9 core" evidence="5">
    <location>
        <begin position="35"/>
        <end position="152"/>
    </location>
</feature>
<gene>
    <name evidence="6" type="ORF">C1H76_7046</name>
</gene>
<dbReference type="GO" id="GO:0000428">
    <property type="term" value="C:DNA-directed RNA polymerase complex"/>
    <property type="evidence" value="ECO:0007669"/>
    <property type="project" value="UniProtKB-KW"/>
</dbReference>
<evidence type="ECO:0000313" key="6">
    <source>
        <dbReference type="EMBL" id="TKX20660.1"/>
    </source>
</evidence>
<dbReference type="GO" id="GO:0000166">
    <property type="term" value="F:nucleotide binding"/>
    <property type="evidence" value="ECO:0007669"/>
    <property type="project" value="InterPro"/>
</dbReference>
<sequence length="153" mass="17436">MASQQNGTGYQPPQMSRPKRPPTGDEEASQTLRLGEFQDVPSLSLSEARYVINAVTTSRRESGKKPADSETLLKVQEYLEMFSRYKEQEPVQTLEQLFNQTNLDKFERSQLGSLCPDDFEEAMALIPSLQGKIEEKELTDLLNEMKDLRKFAT</sequence>
<name>A0A4U7AVG6_9PEZI</name>
<keyword evidence="2" id="KW-0539">Nucleus</keyword>
<evidence type="ECO:0000256" key="4">
    <source>
        <dbReference type="SAM" id="MobiDB-lite"/>
    </source>
</evidence>
<feature type="region of interest" description="Disordered" evidence="4">
    <location>
        <begin position="1"/>
        <end position="38"/>
    </location>
</feature>
<dbReference type="InterPro" id="IPR006590">
    <property type="entry name" value="RNA_pol_Rpb4/RPC9_core"/>
</dbReference>
<comment type="caution">
    <text evidence="6">The sequence shown here is derived from an EMBL/GenBank/DDBJ whole genome shotgun (WGS) entry which is preliminary data.</text>
</comment>
<evidence type="ECO:0000313" key="7">
    <source>
        <dbReference type="Proteomes" id="UP000308133"/>
    </source>
</evidence>
<dbReference type="GO" id="GO:0006352">
    <property type="term" value="P:DNA-templated transcription initiation"/>
    <property type="evidence" value="ECO:0007669"/>
    <property type="project" value="InterPro"/>
</dbReference>
<dbReference type="PANTHER" id="PTHR21297">
    <property type="entry name" value="DNA-DIRECTED RNA POLYMERASE II"/>
    <property type="match status" value="1"/>
</dbReference>
<dbReference type="InterPro" id="IPR038324">
    <property type="entry name" value="Rpb4/RPC9_sf"/>
</dbReference>
<keyword evidence="6" id="KW-0240">DNA-directed RNA polymerase</keyword>